<protein>
    <submittedName>
        <fullName evidence="1">Uncharacterized protein</fullName>
    </submittedName>
</protein>
<sequence length="108" mass="12058">MLDAVPRIVLTWDRPQHLAREEADRWLREELQGLLAIPEILRIELVRLGSPPACHPQPFAWLCELHLAEGADVGACLARTACAEWLRDLRLLGMRPAVGVAIDPVVLP</sequence>
<accession>A0A9E6XUZ1</accession>
<name>A0A9E6XUZ1_9ACTN</name>
<proteinExistence type="predicted"/>
<evidence type="ECO:0000313" key="2">
    <source>
        <dbReference type="Proteomes" id="UP001162834"/>
    </source>
</evidence>
<dbReference type="Proteomes" id="UP001162834">
    <property type="component" value="Chromosome"/>
</dbReference>
<organism evidence="1 2">
    <name type="scientific">Capillimicrobium parvum</name>
    <dbReference type="NCBI Taxonomy" id="2884022"/>
    <lineage>
        <taxon>Bacteria</taxon>
        <taxon>Bacillati</taxon>
        <taxon>Actinomycetota</taxon>
        <taxon>Thermoleophilia</taxon>
        <taxon>Solirubrobacterales</taxon>
        <taxon>Capillimicrobiaceae</taxon>
        <taxon>Capillimicrobium</taxon>
    </lineage>
</organism>
<dbReference type="AlphaFoldDB" id="A0A9E6XUZ1"/>
<reference evidence="1" key="1">
    <citation type="journal article" date="2022" name="Int. J. Syst. Evol. Microbiol.">
        <title>Pseudomonas aegrilactucae sp. nov. and Pseudomonas morbosilactucae sp. nov., pathogens causing bacterial rot of lettuce in Japan.</title>
        <authorList>
            <person name="Sawada H."/>
            <person name="Fujikawa T."/>
            <person name="Satou M."/>
        </authorList>
    </citation>
    <scope>NUCLEOTIDE SEQUENCE</scope>
    <source>
        <strain evidence="1">0166_1</strain>
    </source>
</reference>
<dbReference type="KEGG" id="sbae:DSM104329_00962"/>
<evidence type="ECO:0000313" key="1">
    <source>
        <dbReference type="EMBL" id="UGS34583.1"/>
    </source>
</evidence>
<dbReference type="EMBL" id="CP087164">
    <property type="protein sequence ID" value="UGS34583.1"/>
    <property type="molecule type" value="Genomic_DNA"/>
</dbReference>
<keyword evidence="2" id="KW-1185">Reference proteome</keyword>
<gene>
    <name evidence="1" type="ORF">DSM104329_00962</name>
</gene>